<dbReference type="InterPro" id="IPR014581">
    <property type="entry name" value="UCP033303"/>
</dbReference>
<dbReference type="Pfam" id="PF07040">
    <property type="entry name" value="DUF1326"/>
    <property type="match status" value="1"/>
</dbReference>
<gene>
    <name evidence="1" type="ORF">CXL00_22535</name>
</gene>
<dbReference type="AlphaFoldDB" id="A0A2N8SKT1"/>
<dbReference type="InterPro" id="IPR009758">
    <property type="entry name" value="DUF1326"/>
</dbReference>
<evidence type="ECO:0000313" key="1">
    <source>
        <dbReference type="EMBL" id="PNG03106.1"/>
    </source>
</evidence>
<evidence type="ECO:0008006" key="3">
    <source>
        <dbReference type="Google" id="ProtNLM"/>
    </source>
</evidence>
<dbReference type="Proteomes" id="UP000235897">
    <property type="component" value="Unassembled WGS sequence"/>
</dbReference>
<protein>
    <recommendedName>
        <fullName evidence="3">DUF1326 domain-containing protein</fullName>
    </recommendedName>
</protein>
<organism evidence="1 2">
    <name type="scientific">Stutzerimonas stutzeri</name>
    <name type="common">Pseudomonas stutzeri</name>
    <dbReference type="NCBI Taxonomy" id="316"/>
    <lineage>
        <taxon>Bacteria</taxon>
        <taxon>Pseudomonadati</taxon>
        <taxon>Pseudomonadota</taxon>
        <taxon>Gammaproteobacteria</taxon>
        <taxon>Pseudomonadales</taxon>
        <taxon>Pseudomonadaceae</taxon>
        <taxon>Stutzerimonas</taxon>
    </lineage>
</organism>
<proteinExistence type="predicted"/>
<evidence type="ECO:0000313" key="2">
    <source>
        <dbReference type="Proteomes" id="UP000235897"/>
    </source>
</evidence>
<dbReference type="OrthoDB" id="340106at2"/>
<dbReference type="EMBL" id="POUW01000013">
    <property type="protein sequence ID" value="PNG03106.1"/>
    <property type="molecule type" value="Genomic_DNA"/>
</dbReference>
<comment type="caution">
    <text evidence="1">The sequence shown here is derived from an EMBL/GenBank/DDBJ whole genome shotgun (WGS) entry which is preliminary data.</text>
</comment>
<accession>A0A2N8SKT1</accession>
<sequence length="212" mass="22783">MNTYTDWRLRGPGVDLCNCNFGCPCQFNAPPTGGKCEAAVGFHIVEGHFGETSLNDLHVACTFAWPGAIHEGHGQCQAFIDERASEPQRQALLTILSGQEQEPTAFFAIFASTVSTMHEPRFVPVEVLTDRSSLTASIRVPGLIDGKATPILNPMDGSLHRARVVLPEGFEFGEADCASAEFKTSGAIALNYAGSNAMLYELHMGPNGIIRG</sequence>
<dbReference type="RefSeq" id="WP_102847702.1">
    <property type="nucleotide sequence ID" value="NZ_JAMOIG010000028.1"/>
</dbReference>
<dbReference type="PIRSF" id="PIRSF033303">
    <property type="entry name" value="UCP033303"/>
    <property type="match status" value="1"/>
</dbReference>
<reference evidence="1 2" key="1">
    <citation type="submission" date="2018-01" db="EMBL/GenBank/DDBJ databases">
        <title>Denitrification phenotypes of diverse strains of Pseudomonas stutzeri.</title>
        <authorList>
            <person name="Milligan D.A."/>
            <person name="Bergaust L."/>
            <person name="Bakken L.R."/>
            <person name="Frostegard A."/>
        </authorList>
    </citation>
    <scope>NUCLEOTIDE SEQUENCE [LARGE SCALE GENOMIC DNA]</scope>
    <source>
        <strain evidence="1 2">28a3</strain>
    </source>
</reference>
<name>A0A2N8SKT1_STUST</name>